<keyword evidence="1" id="KW-0472">Membrane</keyword>
<keyword evidence="1" id="KW-1133">Transmembrane helix</keyword>
<feature type="transmembrane region" description="Helical" evidence="1">
    <location>
        <begin position="217"/>
        <end position="236"/>
    </location>
</feature>
<protein>
    <recommendedName>
        <fullName evidence="2">DUF6533 domain-containing protein</fullName>
    </recommendedName>
</protein>
<dbReference type="OrthoDB" id="2958007at2759"/>
<dbReference type="AlphaFoldDB" id="A0A5C3KIV2"/>
<feature type="transmembrane region" description="Helical" evidence="1">
    <location>
        <begin position="124"/>
        <end position="147"/>
    </location>
</feature>
<feature type="domain" description="DUF6533" evidence="2">
    <location>
        <begin position="23"/>
        <end position="69"/>
    </location>
</feature>
<keyword evidence="4" id="KW-1185">Reference proteome</keyword>
<dbReference type="InterPro" id="IPR045340">
    <property type="entry name" value="DUF6533"/>
</dbReference>
<feature type="transmembrane region" description="Helical" evidence="1">
    <location>
        <begin position="175"/>
        <end position="196"/>
    </location>
</feature>
<dbReference type="Pfam" id="PF20151">
    <property type="entry name" value="DUF6533"/>
    <property type="match status" value="1"/>
</dbReference>
<name>A0A5C3KIV2_COPMA</name>
<evidence type="ECO:0000256" key="1">
    <source>
        <dbReference type="SAM" id="Phobius"/>
    </source>
</evidence>
<reference evidence="3 4" key="1">
    <citation type="journal article" date="2019" name="Nat. Ecol. Evol.">
        <title>Megaphylogeny resolves global patterns of mushroom evolution.</title>
        <authorList>
            <person name="Varga T."/>
            <person name="Krizsan K."/>
            <person name="Foldi C."/>
            <person name="Dima B."/>
            <person name="Sanchez-Garcia M."/>
            <person name="Sanchez-Ramirez S."/>
            <person name="Szollosi G.J."/>
            <person name="Szarkandi J.G."/>
            <person name="Papp V."/>
            <person name="Albert L."/>
            <person name="Andreopoulos W."/>
            <person name="Angelini C."/>
            <person name="Antonin V."/>
            <person name="Barry K.W."/>
            <person name="Bougher N.L."/>
            <person name="Buchanan P."/>
            <person name="Buyck B."/>
            <person name="Bense V."/>
            <person name="Catcheside P."/>
            <person name="Chovatia M."/>
            <person name="Cooper J."/>
            <person name="Damon W."/>
            <person name="Desjardin D."/>
            <person name="Finy P."/>
            <person name="Geml J."/>
            <person name="Haridas S."/>
            <person name="Hughes K."/>
            <person name="Justo A."/>
            <person name="Karasinski D."/>
            <person name="Kautmanova I."/>
            <person name="Kiss B."/>
            <person name="Kocsube S."/>
            <person name="Kotiranta H."/>
            <person name="LaButti K.M."/>
            <person name="Lechner B.E."/>
            <person name="Liimatainen K."/>
            <person name="Lipzen A."/>
            <person name="Lukacs Z."/>
            <person name="Mihaltcheva S."/>
            <person name="Morgado L.N."/>
            <person name="Niskanen T."/>
            <person name="Noordeloos M.E."/>
            <person name="Ohm R.A."/>
            <person name="Ortiz-Santana B."/>
            <person name="Ovrebo C."/>
            <person name="Racz N."/>
            <person name="Riley R."/>
            <person name="Savchenko A."/>
            <person name="Shiryaev A."/>
            <person name="Soop K."/>
            <person name="Spirin V."/>
            <person name="Szebenyi C."/>
            <person name="Tomsovsky M."/>
            <person name="Tulloss R.E."/>
            <person name="Uehling J."/>
            <person name="Grigoriev I.V."/>
            <person name="Vagvolgyi C."/>
            <person name="Papp T."/>
            <person name="Martin F.M."/>
            <person name="Miettinen O."/>
            <person name="Hibbett D.S."/>
            <person name="Nagy L.G."/>
        </authorList>
    </citation>
    <scope>NUCLEOTIDE SEQUENCE [LARGE SCALE GENOMIC DNA]</scope>
    <source>
        <strain evidence="3 4">CBS 121175</strain>
    </source>
</reference>
<evidence type="ECO:0000259" key="2">
    <source>
        <dbReference type="Pfam" id="PF20151"/>
    </source>
</evidence>
<gene>
    <name evidence="3" type="ORF">FA15DRAFT_673790</name>
</gene>
<accession>A0A5C3KIV2</accession>
<feature type="transmembrane region" description="Helical" evidence="1">
    <location>
        <begin position="90"/>
        <end position="112"/>
    </location>
</feature>
<evidence type="ECO:0000313" key="3">
    <source>
        <dbReference type="EMBL" id="TFK20116.1"/>
    </source>
</evidence>
<sequence>MSSDGLLPIELMQSISRLRDVAYVDVISLAFNLADYLQTSEWEYEYFWSERKWTPVKAIYLTCRYLGIIDYPLALVYHHVHGLTPKQCQILFTIAGCSALTAATFGEILMFLRVYILSGCTRFMAWYLTIHFSSLMLVIFSFAMLYLKSLSFSKSPAPEYISCYMESSDRSRLGVMYAMVLLHQLGVLSLSFWFGLKNFRSRRNGPLIQILYRDGTIYVLLVTVVAVSNMVVVFTGPVEYQTLFLTAQRAIHSTMATRIVLKMREMARRDILNRTRVQDGIMSSNPDMDFATVGEDSSVSAPWFTRRQHEFIEAGGPSILSRHVITVGTDSTEGARDIELDRWKPL</sequence>
<evidence type="ECO:0000313" key="4">
    <source>
        <dbReference type="Proteomes" id="UP000307440"/>
    </source>
</evidence>
<dbReference type="Proteomes" id="UP000307440">
    <property type="component" value="Unassembled WGS sequence"/>
</dbReference>
<keyword evidence="1" id="KW-0812">Transmembrane</keyword>
<proteinExistence type="predicted"/>
<dbReference type="EMBL" id="ML210311">
    <property type="protein sequence ID" value="TFK20116.1"/>
    <property type="molecule type" value="Genomic_DNA"/>
</dbReference>
<organism evidence="3 4">
    <name type="scientific">Coprinopsis marcescibilis</name>
    <name type="common">Agaric fungus</name>
    <name type="synonym">Psathyrella marcescibilis</name>
    <dbReference type="NCBI Taxonomy" id="230819"/>
    <lineage>
        <taxon>Eukaryota</taxon>
        <taxon>Fungi</taxon>
        <taxon>Dikarya</taxon>
        <taxon>Basidiomycota</taxon>
        <taxon>Agaricomycotina</taxon>
        <taxon>Agaricomycetes</taxon>
        <taxon>Agaricomycetidae</taxon>
        <taxon>Agaricales</taxon>
        <taxon>Agaricineae</taxon>
        <taxon>Psathyrellaceae</taxon>
        <taxon>Coprinopsis</taxon>
    </lineage>
</organism>